<dbReference type="InterPro" id="IPR042242">
    <property type="entry name" value="RecO_C"/>
</dbReference>
<dbReference type="InterPro" id="IPR012340">
    <property type="entry name" value="NA-bd_OB-fold"/>
</dbReference>
<dbReference type="Gene3D" id="1.20.1440.120">
    <property type="entry name" value="Recombination protein O, C-terminal domain"/>
    <property type="match status" value="1"/>
</dbReference>
<comment type="similarity">
    <text evidence="1 7">Belongs to the RecO family.</text>
</comment>
<dbReference type="InterPro" id="IPR003717">
    <property type="entry name" value="RecO"/>
</dbReference>
<dbReference type="EMBL" id="PFRH01000149">
    <property type="protein sequence ID" value="PJC52050.1"/>
    <property type="molecule type" value="Genomic_DNA"/>
</dbReference>
<evidence type="ECO:0000256" key="3">
    <source>
        <dbReference type="ARBA" id="ARBA00022763"/>
    </source>
</evidence>
<evidence type="ECO:0000256" key="2">
    <source>
        <dbReference type="ARBA" id="ARBA00021310"/>
    </source>
</evidence>
<reference evidence="10" key="1">
    <citation type="submission" date="2017-09" db="EMBL/GenBank/DDBJ databases">
        <title>Depth-based differentiation of microbial function through sediment-hosted aquifers and enrichment of novel symbionts in the deep terrestrial subsurface.</title>
        <authorList>
            <person name="Probst A.J."/>
            <person name="Ladd B."/>
            <person name="Jarett J.K."/>
            <person name="Geller-Mcgrath D.E."/>
            <person name="Sieber C.M.K."/>
            <person name="Emerson J.B."/>
            <person name="Anantharaman K."/>
            <person name="Thomas B.C."/>
            <person name="Malmstrom R."/>
            <person name="Stieglmeier M."/>
            <person name="Klingl A."/>
            <person name="Woyke T."/>
            <person name="Ryan C.M."/>
            <person name="Banfield J.F."/>
        </authorList>
    </citation>
    <scope>NUCLEOTIDE SEQUENCE [LARGE SCALE GENOMIC DNA]</scope>
</reference>
<proteinExistence type="inferred from homology"/>
<dbReference type="InterPro" id="IPR022572">
    <property type="entry name" value="DNA_rep/recomb_RecO_N"/>
</dbReference>
<keyword evidence="3 7" id="KW-0227">DNA damage</keyword>
<accession>A0A2M8F8J4</accession>
<evidence type="ECO:0000256" key="4">
    <source>
        <dbReference type="ARBA" id="ARBA00023172"/>
    </source>
</evidence>
<dbReference type="PANTHER" id="PTHR33991">
    <property type="entry name" value="DNA REPAIR PROTEIN RECO"/>
    <property type="match status" value="1"/>
</dbReference>
<dbReference type="Proteomes" id="UP000231456">
    <property type="component" value="Unassembled WGS sequence"/>
</dbReference>
<dbReference type="InterPro" id="IPR037278">
    <property type="entry name" value="ARFGAP/RecO"/>
</dbReference>
<dbReference type="GO" id="GO:0006302">
    <property type="term" value="P:double-strand break repair"/>
    <property type="evidence" value="ECO:0007669"/>
    <property type="project" value="TreeGrafter"/>
</dbReference>
<evidence type="ECO:0000256" key="5">
    <source>
        <dbReference type="ARBA" id="ARBA00023204"/>
    </source>
</evidence>
<protein>
    <recommendedName>
        <fullName evidence="2 7">DNA repair protein RecO</fullName>
    </recommendedName>
    <alternativeName>
        <fullName evidence="6 7">Recombination protein O</fullName>
    </alternativeName>
</protein>
<dbReference type="Pfam" id="PF02565">
    <property type="entry name" value="RecO_C"/>
    <property type="match status" value="1"/>
</dbReference>
<evidence type="ECO:0000256" key="1">
    <source>
        <dbReference type="ARBA" id="ARBA00007452"/>
    </source>
</evidence>
<dbReference type="HAMAP" id="MF_00201">
    <property type="entry name" value="RecO"/>
    <property type="match status" value="1"/>
</dbReference>
<dbReference type="PANTHER" id="PTHR33991:SF1">
    <property type="entry name" value="DNA REPAIR PROTEIN RECO"/>
    <property type="match status" value="1"/>
</dbReference>
<evidence type="ECO:0000256" key="7">
    <source>
        <dbReference type="HAMAP-Rule" id="MF_00201"/>
    </source>
</evidence>
<dbReference type="Gene3D" id="2.40.50.140">
    <property type="entry name" value="Nucleic acid-binding proteins"/>
    <property type="match status" value="1"/>
</dbReference>
<evidence type="ECO:0000313" key="10">
    <source>
        <dbReference type="Proteomes" id="UP000231456"/>
    </source>
</evidence>
<keyword evidence="5 7" id="KW-0234">DNA repair</keyword>
<organism evidence="9 10">
    <name type="scientific">Candidatus Magasanikbacteria bacterium CG_4_9_14_0_2_um_filter_42_11</name>
    <dbReference type="NCBI Taxonomy" id="1974643"/>
    <lineage>
        <taxon>Bacteria</taxon>
        <taxon>Candidatus Magasanikiibacteriota</taxon>
    </lineage>
</organism>
<feature type="domain" description="DNA replication/recombination mediator RecO N-terminal" evidence="8">
    <location>
        <begin position="2"/>
        <end position="75"/>
    </location>
</feature>
<sequence>MYGIVLSRRDFREADQVIAILTAEEGKREYIARGVKKITSRNTSNLEPGMLVSFGIAEGKKEWSYLTNVQSVESFFHFRQSLPTLHIIGYSLDALLAMLREGEQDTEIYHFFISYLRFLDQQSAVKTLLLDAFLIQLFSHLGYHPSLDACVVCEKSYKDIGLEFLSASEQKPGFYFAGGGVICASCKKEKQRIGESIYPCGIKEINTLRFLLASSWQDVFSFSLAEEEYKLVHKLIYEFMLYHSERKWEDWGKISLLMT</sequence>
<evidence type="ECO:0000313" key="9">
    <source>
        <dbReference type="EMBL" id="PJC52050.1"/>
    </source>
</evidence>
<comment type="function">
    <text evidence="7">Involved in DNA repair and RecF pathway recombination.</text>
</comment>
<dbReference type="SUPFAM" id="SSF57863">
    <property type="entry name" value="ArfGap/RecO-like zinc finger"/>
    <property type="match status" value="1"/>
</dbReference>
<dbReference type="AlphaFoldDB" id="A0A2M8F8J4"/>
<dbReference type="GO" id="GO:0043590">
    <property type="term" value="C:bacterial nucleoid"/>
    <property type="evidence" value="ECO:0007669"/>
    <property type="project" value="TreeGrafter"/>
</dbReference>
<keyword evidence="4 7" id="KW-0233">DNA recombination</keyword>
<evidence type="ECO:0000256" key="6">
    <source>
        <dbReference type="ARBA" id="ARBA00033409"/>
    </source>
</evidence>
<evidence type="ECO:0000259" key="8">
    <source>
        <dbReference type="Pfam" id="PF11967"/>
    </source>
</evidence>
<comment type="caution">
    <text evidence="9">The sequence shown here is derived from an EMBL/GenBank/DDBJ whole genome shotgun (WGS) entry which is preliminary data.</text>
</comment>
<name>A0A2M8F8J4_9BACT</name>
<gene>
    <name evidence="7 9" type="primary">recO</name>
    <name evidence="9" type="ORF">CO030_04780</name>
</gene>
<dbReference type="GO" id="GO:0006310">
    <property type="term" value="P:DNA recombination"/>
    <property type="evidence" value="ECO:0007669"/>
    <property type="project" value="UniProtKB-UniRule"/>
</dbReference>
<dbReference type="NCBIfam" id="TIGR00613">
    <property type="entry name" value="reco"/>
    <property type="match status" value="1"/>
</dbReference>
<dbReference type="Pfam" id="PF11967">
    <property type="entry name" value="RecO_N"/>
    <property type="match status" value="1"/>
</dbReference>
<dbReference type="SUPFAM" id="SSF50249">
    <property type="entry name" value="Nucleic acid-binding proteins"/>
    <property type="match status" value="1"/>
</dbReference>